<sequence length="123" mass="13187">MKYLIMISHDQQARDAWQDMSDPEREAGVRAHTALVEDLTASGELIVAEALADPGQAKRVLVSDGRTATADGPFPGAEPYLAGIYLVECDSIARAVGQAARIPEARFGLVEVRPVRDAGRPDS</sequence>
<dbReference type="OrthoDB" id="668782at2"/>
<evidence type="ECO:0000259" key="2">
    <source>
        <dbReference type="Pfam" id="PF03795"/>
    </source>
</evidence>
<dbReference type="RefSeq" id="WP_067307771.1">
    <property type="nucleotide sequence ID" value="NZ_LRMV01000056.1"/>
</dbReference>
<keyword evidence="4" id="KW-1185">Reference proteome</keyword>
<evidence type="ECO:0000256" key="1">
    <source>
        <dbReference type="ARBA" id="ARBA00007689"/>
    </source>
</evidence>
<dbReference type="SUPFAM" id="SSF54909">
    <property type="entry name" value="Dimeric alpha+beta barrel"/>
    <property type="match status" value="1"/>
</dbReference>
<organism evidence="3 4">
    <name type="scientific">Micromonospora rifamycinica</name>
    <dbReference type="NCBI Taxonomy" id="291594"/>
    <lineage>
        <taxon>Bacteria</taxon>
        <taxon>Bacillati</taxon>
        <taxon>Actinomycetota</taxon>
        <taxon>Actinomycetes</taxon>
        <taxon>Micromonosporales</taxon>
        <taxon>Micromonosporaceae</taxon>
        <taxon>Micromonospora</taxon>
    </lineage>
</organism>
<dbReference type="EMBL" id="LT607752">
    <property type="protein sequence ID" value="SCG44601.1"/>
    <property type="molecule type" value="Genomic_DNA"/>
</dbReference>
<dbReference type="PANTHER" id="PTHR35174">
    <property type="entry name" value="BLL7171 PROTEIN-RELATED"/>
    <property type="match status" value="1"/>
</dbReference>
<name>A0A109IKR8_9ACTN</name>
<proteinExistence type="inferred from homology"/>
<evidence type="ECO:0000313" key="4">
    <source>
        <dbReference type="Proteomes" id="UP000198226"/>
    </source>
</evidence>
<dbReference type="Pfam" id="PF03795">
    <property type="entry name" value="YCII"/>
    <property type="match status" value="1"/>
</dbReference>
<dbReference type="PANTHER" id="PTHR35174:SF3">
    <property type="entry name" value="BLL7171 PROTEIN"/>
    <property type="match status" value="1"/>
</dbReference>
<comment type="similarity">
    <text evidence="1">Belongs to the YciI family.</text>
</comment>
<feature type="domain" description="YCII-related" evidence="2">
    <location>
        <begin position="1"/>
        <end position="117"/>
    </location>
</feature>
<reference evidence="4" key="1">
    <citation type="submission" date="2016-06" db="EMBL/GenBank/DDBJ databases">
        <authorList>
            <person name="Varghese N."/>
            <person name="Submissions Spin"/>
        </authorList>
    </citation>
    <scope>NUCLEOTIDE SEQUENCE [LARGE SCALE GENOMIC DNA]</scope>
    <source>
        <strain evidence="4">DSM 44983</strain>
    </source>
</reference>
<dbReference type="AlphaFoldDB" id="A0A109IKR8"/>
<dbReference type="InterPro" id="IPR005545">
    <property type="entry name" value="YCII"/>
</dbReference>
<dbReference type="InterPro" id="IPR011008">
    <property type="entry name" value="Dimeric_a/b-barrel"/>
</dbReference>
<evidence type="ECO:0000313" key="3">
    <source>
        <dbReference type="EMBL" id="SCG44601.1"/>
    </source>
</evidence>
<dbReference type="Gene3D" id="3.30.70.1060">
    <property type="entry name" value="Dimeric alpha+beta barrel"/>
    <property type="match status" value="1"/>
</dbReference>
<protein>
    <submittedName>
        <fullName evidence="3">Uncharacterized conserved protein</fullName>
    </submittedName>
</protein>
<gene>
    <name evidence="3" type="ORF">GA0070623_1158</name>
</gene>
<dbReference type="Proteomes" id="UP000198226">
    <property type="component" value="Chromosome I"/>
</dbReference>
<accession>A0A109IKR8</accession>